<proteinExistence type="predicted"/>
<evidence type="ECO:0000313" key="2">
    <source>
        <dbReference type="EMBL" id="KKL67140.1"/>
    </source>
</evidence>
<accession>A0A0F9GCB1</accession>
<dbReference type="EMBL" id="LAZR01026970">
    <property type="protein sequence ID" value="KKL67140.1"/>
    <property type="molecule type" value="Genomic_DNA"/>
</dbReference>
<organism evidence="2">
    <name type="scientific">marine sediment metagenome</name>
    <dbReference type="NCBI Taxonomy" id="412755"/>
    <lineage>
        <taxon>unclassified sequences</taxon>
        <taxon>metagenomes</taxon>
        <taxon>ecological metagenomes</taxon>
    </lineage>
</organism>
<sequence length="106" mass="12855">MEKYNYDFIADQEPDGNSEWYPAKEVEKEIEQYKHTLTHDTKEIKLLTAEIDQKDEEIERLRKLVKEAYSEGWHDCYEHHKEYSILGDWYKSEIKLKVEQALKESE</sequence>
<comment type="caution">
    <text evidence="2">The sequence shown here is derived from an EMBL/GenBank/DDBJ whole genome shotgun (WGS) entry which is preliminary data.</text>
</comment>
<dbReference type="AlphaFoldDB" id="A0A0F9GCB1"/>
<name>A0A0F9GCB1_9ZZZZ</name>
<reference evidence="2" key="1">
    <citation type="journal article" date="2015" name="Nature">
        <title>Complex archaea that bridge the gap between prokaryotes and eukaryotes.</title>
        <authorList>
            <person name="Spang A."/>
            <person name="Saw J.H."/>
            <person name="Jorgensen S.L."/>
            <person name="Zaremba-Niedzwiedzka K."/>
            <person name="Martijn J."/>
            <person name="Lind A.E."/>
            <person name="van Eijk R."/>
            <person name="Schleper C."/>
            <person name="Guy L."/>
            <person name="Ettema T.J."/>
        </authorList>
    </citation>
    <scope>NUCLEOTIDE SEQUENCE</scope>
</reference>
<evidence type="ECO:0000256" key="1">
    <source>
        <dbReference type="SAM" id="Coils"/>
    </source>
</evidence>
<feature type="coiled-coil region" evidence="1">
    <location>
        <begin position="23"/>
        <end position="71"/>
    </location>
</feature>
<keyword evidence="1" id="KW-0175">Coiled coil</keyword>
<gene>
    <name evidence="2" type="ORF">LCGC14_2137920</name>
</gene>
<protein>
    <submittedName>
        <fullName evidence="2">Uncharacterized protein</fullName>
    </submittedName>
</protein>